<feature type="chain" id="PRO_5036900850" evidence="1">
    <location>
        <begin position="25"/>
        <end position="225"/>
    </location>
</feature>
<feature type="signal peptide" evidence="1">
    <location>
        <begin position="1"/>
        <end position="24"/>
    </location>
</feature>
<sequence length="225" mass="25171">MTLHKLILVFLALLSFGVSQKAYAQDSNKMTDSTLVQFSGVIVGDQGNDTIAPIPFANIYIPESGRGTYSNLDGFFSIVARQGDMIEFSAVGFKKVEFEIPDTLTTNRYSIVQLLSQDSIVLPQATIYPWPSREHFKEEFLALEVPNDGLEDLAAENLSEEKLQALRDITPRSGEETSAFYLQQQAKSYQYIGQVPPQNIFSPLAWAKFIKSLKDGDFKKKSNNN</sequence>
<name>A0A953HXU9_9BACT</name>
<gene>
    <name evidence="2" type="ORF">KUV50_06175</name>
</gene>
<dbReference type="EMBL" id="JAHVHU010000006">
    <property type="protein sequence ID" value="MBY5957707.1"/>
    <property type="molecule type" value="Genomic_DNA"/>
</dbReference>
<dbReference type="RefSeq" id="WP_222579230.1">
    <property type="nucleotide sequence ID" value="NZ_JAHVHU010000006.1"/>
</dbReference>
<reference evidence="2" key="1">
    <citation type="submission" date="2021-06" db="EMBL/GenBank/DDBJ databases">
        <title>44 bacteria genomes isolated from Dapeng, Shenzhen.</title>
        <authorList>
            <person name="Zheng W."/>
            <person name="Yu S."/>
            <person name="Huang Y."/>
        </authorList>
    </citation>
    <scope>NUCLEOTIDE SEQUENCE</scope>
    <source>
        <strain evidence="2">DP5N28-2</strain>
    </source>
</reference>
<evidence type="ECO:0000313" key="3">
    <source>
        <dbReference type="Proteomes" id="UP000753961"/>
    </source>
</evidence>
<keyword evidence="2" id="KW-0378">Hydrolase</keyword>
<evidence type="ECO:0000313" key="2">
    <source>
        <dbReference type="EMBL" id="MBY5957707.1"/>
    </source>
</evidence>
<dbReference type="SUPFAM" id="SSF49464">
    <property type="entry name" value="Carboxypeptidase regulatory domain-like"/>
    <property type="match status" value="1"/>
</dbReference>
<dbReference type="GO" id="GO:0004180">
    <property type="term" value="F:carboxypeptidase activity"/>
    <property type="evidence" value="ECO:0007669"/>
    <property type="project" value="UniProtKB-KW"/>
</dbReference>
<protein>
    <submittedName>
        <fullName evidence="2">Carboxypeptidase-like regulatory domain-containing protein</fullName>
    </submittedName>
</protein>
<keyword evidence="1" id="KW-0732">Signal</keyword>
<keyword evidence="3" id="KW-1185">Reference proteome</keyword>
<keyword evidence="2" id="KW-0121">Carboxypeptidase</keyword>
<keyword evidence="2" id="KW-0645">Protease</keyword>
<dbReference type="AlphaFoldDB" id="A0A953HXU9"/>
<accession>A0A953HXU9</accession>
<organism evidence="2 3">
    <name type="scientific">Membranihabitans marinus</name>
    <dbReference type="NCBI Taxonomy" id="1227546"/>
    <lineage>
        <taxon>Bacteria</taxon>
        <taxon>Pseudomonadati</taxon>
        <taxon>Bacteroidota</taxon>
        <taxon>Saprospiria</taxon>
        <taxon>Saprospirales</taxon>
        <taxon>Saprospiraceae</taxon>
        <taxon>Membranihabitans</taxon>
    </lineage>
</organism>
<proteinExistence type="predicted"/>
<dbReference type="InterPro" id="IPR008969">
    <property type="entry name" value="CarboxyPept-like_regulatory"/>
</dbReference>
<dbReference type="Pfam" id="PF13715">
    <property type="entry name" value="CarbopepD_reg_2"/>
    <property type="match status" value="1"/>
</dbReference>
<comment type="caution">
    <text evidence="2">The sequence shown here is derived from an EMBL/GenBank/DDBJ whole genome shotgun (WGS) entry which is preliminary data.</text>
</comment>
<evidence type="ECO:0000256" key="1">
    <source>
        <dbReference type="SAM" id="SignalP"/>
    </source>
</evidence>
<dbReference type="Proteomes" id="UP000753961">
    <property type="component" value="Unassembled WGS sequence"/>
</dbReference>